<dbReference type="EMBL" id="JADFTT010000004">
    <property type="protein sequence ID" value="KAG5774253.1"/>
    <property type="molecule type" value="Genomic_DNA"/>
</dbReference>
<accession>A0A9P7IK32</accession>
<proteinExistence type="predicted"/>
<evidence type="ECO:0000313" key="1">
    <source>
        <dbReference type="EMBL" id="KAG5774253.1"/>
    </source>
</evidence>
<evidence type="ECO:0000313" key="2">
    <source>
        <dbReference type="Proteomes" id="UP000750502"/>
    </source>
</evidence>
<protein>
    <submittedName>
        <fullName evidence="1">Uncharacterized protein</fullName>
    </submittedName>
</protein>
<organism evidence="1 2">
    <name type="scientific">Fusarium xylarioides</name>
    <dbReference type="NCBI Taxonomy" id="221167"/>
    <lineage>
        <taxon>Eukaryota</taxon>
        <taxon>Fungi</taxon>
        <taxon>Dikarya</taxon>
        <taxon>Ascomycota</taxon>
        <taxon>Pezizomycotina</taxon>
        <taxon>Sordariomycetes</taxon>
        <taxon>Hypocreomycetidae</taxon>
        <taxon>Hypocreales</taxon>
        <taxon>Nectriaceae</taxon>
        <taxon>Fusarium</taxon>
        <taxon>Fusarium fujikuroi species complex</taxon>
    </lineage>
</organism>
<keyword evidence="2" id="KW-1185">Reference proteome</keyword>
<reference evidence="1" key="1">
    <citation type="journal article" date="2020" name="bioRxiv">
        <title>Historical genomics reveals the evolutionary mechanisms behind multiple outbreaks of the host-specific coffee wilt pathogen Fusarium xylarioides.</title>
        <authorList>
            <person name="Peck D."/>
            <person name="Nowell R.W."/>
            <person name="Flood J."/>
            <person name="Ryan M.J."/>
            <person name="Barraclough T.G."/>
        </authorList>
    </citation>
    <scope>NUCLEOTIDE SEQUENCE</scope>
    <source>
        <strain evidence="1">IMI 127659i</strain>
    </source>
</reference>
<gene>
    <name evidence="1" type="ORF">H9Q72_000321</name>
</gene>
<dbReference type="Proteomes" id="UP000750502">
    <property type="component" value="Unassembled WGS sequence"/>
</dbReference>
<sequence length="98" mass="11166">MGVVGISGRGAQLRVPQKRVTKCRRQHQVGVQASTWRLGQGCKCDILWDHVTLVDRSVVNLRRALHLVAWLETRPEARMRAQTVVQERLRDIESHCAS</sequence>
<comment type="caution">
    <text evidence="1">The sequence shown here is derived from an EMBL/GenBank/DDBJ whole genome shotgun (WGS) entry which is preliminary data.</text>
</comment>
<name>A0A9P7IK32_9HYPO</name>
<dbReference type="AlphaFoldDB" id="A0A9P7IK32"/>
<reference evidence="1" key="2">
    <citation type="submission" date="2020-10" db="EMBL/GenBank/DDBJ databases">
        <authorList>
            <person name="Peck L.D."/>
            <person name="Nowell R.W."/>
            <person name="Flood J."/>
            <person name="Ryan M.J."/>
            <person name="Barraclough T.G."/>
        </authorList>
    </citation>
    <scope>NUCLEOTIDE SEQUENCE</scope>
    <source>
        <strain evidence="1">IMI 127659i</strain>
    </source>
</reference>